<dbReference type="Proteomes" id="UP001367676">
    <property type="component" value="Unassembled WGS sequence"/>
</dbReference>
<dbReference type="FunFam" id="3.90.400.10:FF:000001">
    <property type="entry name" value="Maltase A3, isoform A"/>
    <property type="match status" value="2"/>
</dbReference>
<dbReference type="InterPro" id="IPR006047">
    <property type="entry name" value="GH13_cat_dom"/>
</dbReference>
<protein>
    <recommendedName>
        <fullName evidence="3">alpha-glucosidase</fullName>
        <ecNumber evidence="3">3.2.1.20</ecNumber>
    </recommendedName>
</protein>
<proteinExistence type="inferred from homology"/>
<comment type="caution">
    <text evidence="7">The sequence shown here is derived from an EMBL/GenBank/DDBJ whole genome shotgun (WGS) entry which is preliminary data.</text>
</comment>
<dbReference type="CDD" id="cd11328">
    <property type="entry name" value="AmyAc_maltase"/>
    <property type="match status" value="1"/>
</dbReference>
<keyword evidence="8" id="KW-1185">Reference proteome</keyword>
<dbReference type="InterPro" id="IPR017853">
    <property type="entry name" value="GH"/>
</dbReference>
<evidence type="ECO:0000256" key="4">
    <source>
        <dbReference type="ARBA" id="ARBA00023180"/>
    </source>
</evidence>
<comment type="similarity">
    <text evidence="2">Belongs to the glycosyl hydrolase 13 family.</text>
</comment>
<keyword evidence="5" id="KW-0378">Hydrolase</keyword>
<feature type="domain" description="Glycosyl hydrolase family 13 catalytic" evidence="6">
    <location>
        <begin position="597"/>
        <end position="987"/>
    </location>
</feature>
<dbReference type="GO" id="GO:0005975">
    <property type="term" value="P:carbohydrate metabolic process"/>
    <property type="evidence" value="ECO:0007669"/>
    <property type="project" value="InterPro"/>
</dbReference>
<dbReference type="SMART" id="SM00642">
    <property type="entry name" value="Aamy"/>
    <property type="match status" value="2"/>
</dbReference>
<dbReference type="GO" id="GO:0004558">
    <property type="term" value="F:alpha-1,4-glucosidase activity"/>
    <property type="evidence" value="ECO:0007669"/>
    <property type="project" value="UniProtKB-EC"/>
</dbReference>
<accession>A0AAN9TM72</accession>
<dbReference type="AlphaFoldDB" id="A0AAN9TM72"/>
<gene>
    <name evidence="7" type="ORF">V9T40_009151</name>
</gene>
<dbReference type="PANTHER" id="PTHR10357">
    <property type="entry name" value="ALPHA-AMYLASE FAMILY MEMBER"/>
    <property type="match status" value="1"/>
</dbReference>
<comment type="catalytic activity">
    <reaction evidence="1">
        <text>Hydrolysis of terminal, non-reducing (1-&gt;4)-linked alpha-D-glucose residues with release of alpha-D-glucose.</text>
        <dbReference type="EC" id="3.2.1.20"/>
    </reaction>
</comment>
<dbReference type="SUPFAM" id="SSF51445">
    <property type="entry name" value="(Trans)glycosidases"/>
    <property type="match status" value="2"/>
</dbReference>
<evidence type="ECO:0000313" key="7">
    <source>
        <dbReference type="EMBL" id="KAK7601710.1"/>
    </source>
</evidence>
<sequence length="1112" mass="130255">MMTSPSAVPMFYLDIMTSSSVFTMKDKMLYLGIEQQVSYFKASGIDVVWLSPIFESPMVDAGYDISNFTQIDPTFGTMKDFDSLLATLKSADIKLVLDFVPNHSSDKCDWFQKSIEKIEPYTDFYVWKDPKGWTNSTTESKPIPPNNWISVFQASAWEYNERRKQFYLHEFLIQQPDFNYRSPKLVEEMKKVLRFWLDKGVDGFRVDSIMYLFEDIQFRDEPVISNSMIDEYLRYNSLNHTYTVDLPETYDMLAQFRELLDSYKEKDGKSRLLMTEAYTTLENTIRYYGNDTTPMAQIPFNFQLLTRLNFSSNAISFESVINSWIENMPQNQSANWVLGNHDNPRITSRFNPELVDALNMLLLLLPGIGIIYNGDELGMHDTKVRWDQTNDVSAKKLGEALYATVTRDPERTPFQWNSSAQAGFSNTTSSTWLPVNPNYYYLNYESQKLEDRSHWNVFRNLTQLRKTKAFQFGEFKTYTFTDWVFGFERTTSDEMYIVLINLNNEEEFVNMQAKMPNVTVSAFNVVLASVNSEYNIGPPSSSRPPGPQLGRLSHHHVANRSESRYKRTPFIHTLLFFNLKFIFNSTRDWWKYTTIYEIYIWSFKDSNGDGIGDIKGITSMLNHFVDLQVETLWISSCFKSPMRDLGYDVEDYKQIDPQFGTMEDFDELLKETKKRGLRIIMDFTINHSSDKHRWFNQSINKTEPYTNFYVWQDAKGFDKNGKPVPPNNWVSLFGGSAWTWNEKRKQFYYHQFSEKQPDFNLRDSHCIAELKSIIKFWLDKGISGVRMDATKHFMEDLQLRDEPLLKPESPPKDLKYVDFDHIYTTNLMETYEFIHELREFVDLHYDSKNNQRILIAETYTDIDHTMMYYGNSSYKISHYPFNVLFVGLSMFPSPKVYDGLIKKWLNNMPAGSVANWMAENHDNFRIGTRLNEEFTDIMTITIMMLPGVACIYYGQEIGMLDNDVRPDQIRDPYNNGDREMSRRDRERLPMQWDNTMNAGFTSKIKSWLPINTNYWRINVQSQKVRRRSPYNLFKTLSKLRQTKTLKLGYFKSYLVAPWIYAFSRFLPGEPTFTVVFNLGTETALVHLHHTIPKLPPIMKVVAASINAGYDPG</sequence>
<dbReference type="Pfam" id="PF00128">
    <property type="entry name" value="Alpha-amylase"/>
    <property type="match status" value="2"/>
</dbReference>
<evidence type="ECO:0000259" key="6">
    <source>
        <dbReference type="SMART" id="SM00642"/>
    </source>
</evidence>
<evidence type="ECO:0000256" key="5">
    <source>
        <dbReference type="ARBA" id="ARBA00023295"/>
    </source>
</evidence>
<feature type="domain" description="Glycosyl hydrolase family 13 catalytic" evidence="6">
    <location>
        <begin position="20"/>
        <end position="411"/>
    </location>
</feature>
<evidence type="ECO:0000256" key="2">
    <source>
        <dbReference type="ARBA" id="ARBA00008061"/>
    </source>
</evidence>
<evidence type="ECO:0000256" key="1">
    <source>
        <dbReference type="ARBA" id="ARBA00001657"/>
    </source>
</evidence>
<keyword evidence="4" id="KW-0325">Glycoprotein</keyword>
<reference evidence="7 8" key="1">
    <citation type="submission" date="2024-03" db="EMBL/GenBank/DDBJ databases">
        <title>Adaptation during the transition from Ophiocordyceps entomopathogen to insect associate is accompanied by gene loss and intensified selection.</title>
        <authorList>
            <person name="Ward C.M."/>
            <person name="Onetto C.A."/>
            <person name="Borneman A.R."/>
        </authorList>
    </citation>
    <scope>NUCLEOTIDE SEQUENCE [LARGE SCALE GENOMIC DNA]</scope>
    <source>
        <strain evidence="7">AWRI1</strain>
        <tissue evidence="7">Single Adult Female</tissue>
    </source>
</reference>
<evidence type="ECO:0000313" key="8">
    <source>
        <dbReference type="Proteomes" id="UP001367676"/>
    </source>
</evidence>
<dbReference type="InterPro" id="IPR045857">
    <property type="entry name" value="O16G_dom_2"/>
</dbReference>
<dbReference type="EMBL" id="JBBCAQ010000010">
    <property type="protein sequence ID" value="KAK7601710.1"/>
    <property type="molecule type" value="Genomic_DNA"/>
</dbReference>
<dbReference type="EC" id="3.2.1.20" evidence="3"/>
<organism evidence="7 8">
    <name type="scientific">Parthenolecanium corni</name>
    <dbReference type="NCBI Taxonomy" id="536013"/>
    <lineage>
        <taxon>Eukaryota</taxon>
        <taxon>Metazoa</taxon>
        <taxon>Ecdysozoa</taxon>
        <taxon>Arthropoda</taxon>
        <taxon>Hexapoda</taxon>
        <taxon>Insecta</taxon>
        <taxon>Pterygota</taxon>
        <taxon>Neoptera</taxon>
        <taxon>Paraneoptera</taxon>
        <taxon>Hemiptera</taxon>
        <taxon>Sternorrhyncha</taxon>
        <taxon>Coccoidea</taxon>
        <taxon>Coccidae</taxon>
        <taxon>Parthenolecanium</taxon>
    </lineage>
</organism>
<keyword evidence="5" id="KW-0326">Glycosidase</keyword>
<dbReference type="Gene3D" id="3.20.20.80">
    <property type="entry name" value="Glycosidases"/>
    <property type="match status" value="2"/>
</dbReference>
<dbReference type="Gene3D" id="3.90.400.10">
    <property type="entry name" value="Oligo-1,6-glucosidase, Domain 2"/>
    <property type="match status" value="2"/>
</dbReference>
<dbReference type="PANTHER" id="PTHR10357:SF179">
    <property type="entry name" value="NEUTRAL AND BASIC AMINO ACID TRANSPORT PROTEIN RBAT"/>
    <property type="match status" value="1"/>
</dbReference>
<name>A0AAN9TM72_9HEMI</name>
<evidence type="ECO:0000256" key="3">
    <source>
        <dbReference type="ARBA" id="ARBA00012741"/>
    </source>
</evidence>